<dbReference type="STRING" id="239498.AXK60_03685"/>
<evidence type="ECO:0000313" key="3">
    <source>
        <dbReference type="Proteomes" id="UP000070258"/>
    </source>
</evidence>
<name>A0A138AX00_9ACTN</name>
<evidence type="ECO:0000313" key="2">
    <source>
        <dbReference type="EMBL" id="KXP14975.1"/>
    </source>
</evidence>
<keyword evidence="1" id="KW-0472">Membrane</keyword>
<dbReference type="InterPro" id="IPR011009">
    <property type="entry name" value="Kinase-like_dom_sf"/>
</dbReference>
<dbReference type="RefSeq" id="WP_068569610.1">
    <property type="nucleotide sequence ID" value="NZ_LSRF01000001.1"/>
</dbReference>
<dbReference type="Proteomes" id="UP000070258">
    <property type="component" value="Unassembled WGS sequence"/>
</dbReference>
<sequence>MQPHSDPLFGRYTVVAPLGRHATGTSSLVDGPDGRQVLTVLPVADGAAFLRDAAVAARPSGPGAAPVLAYGFDDGVAWFVSPDPSGRDLADVPVSDVPVAAIVGRAFAALDAARASATGPASVPARPAPAPARRAWRRWPVIAAAVVAVLVLVGAVVGVTVMRSGSSGPAGPVTAIAGGGGTVCVIADRELYCLGRTLGESSAHNATFSPMPTVVPGLDDVTSVSMGVGVVCAVAGGEVYCWGSDAAALTGDTTSFGRALSAPVKVPGLSRATTVTASRSYRLGSGACAVTSSGTYCWGFGTGGYTLTKVRGPGEVRAIEMNFYEYSADACMLATGGAVSCWSGGTNFDMVGKAPQTVTGLPPVTRLSVSGVCGVADDRAYCWEQSDAGPILGRVLPGGLADVADVAVDRVYRDKCVVSGGSVYCTTKLDEAPQRVDRLDHATAVTTKTATCAVADGYLYCWGDLSWRTGADSAANAPKSAPVRIDLAP</sequence>
<dbReference type="SUPFAM" id="SSF50985">
    <property type="entry name" value="RCC1/BLIP-II"/>
    <property type="match status" value="1"/>
</dbReference>
<dbReference type="EMBL" id="LSRF01000001">
    <property type="protein sequence ID" value="KXP14975.1"/>
    <property type="molecule type" value="Genomic_DNA"/>
</dbReference>
<dbReference type="SUPFAM" id="SSF56112">
    <property type="entry name" value="Protein kinase-like (PK-like)"/>
    <property type="match status" value="1"/>
</dbReference>
<accession>A0A138AX00</accession>
<proteinExistence type="predicted"/>
<dbReference type="AlphaFoldDB" id="A0A138AX00"/>
<dbReference type="OrthoDB" id="9796385at2"/>
<reference evidence="3" key="1">
    <citation type="submission" date="2016-02" db="EMBL/GenBank/DDBJ databases">
        <authorList>
            <person name="Wen L."/>
            <person name="He K."/>
            <person name="Yang H."/>
        </authorList>
    </citation>
    <scope>NUCLEOTIDE SEQUENCE [LARGE SCALE GENOMIC DNA]</scope>
    <source>
        <strain evidence="3">JCM 15929</strain>
    </source>
</reference>
<feature type="transmembrane region" description="Helical" evidence="1">
    <location>
        <begin position="141"/>
        <end position="162"/>
    </location>
</feature>
<keyword evidence="1" id="KW-1133">Transmembrane helix</keyword>
<comment type="caution">
    <text evidence="2">The sequence shown here is derived from an EMBL/GenBank/DDBJ whole genome shotgun (WGS) entry which is preliminary data.</text>
</comment>
<organism evidence="2 3">
    <name type="scientific">Tsukamurella pseudospumae</name>
    <dbReference type="NCBI Taxonomy" id="239498"/>
    <lineage>
        <taxon>Bacteria</taxon>
        <taxon>Bacillati</taxon>
        <taxon>Actinomycetota</taxon>
        <taxon>Actinomycetes</taxon>
        <taxon>Mycobacteriales</taxon>
        <taxon>Tsukamurellaceae</taxon>
        <taxon>Tsukamurella</taxon>
    </lineage>
</organism>
<protein>
    <submittedName>
        <fullName evidence="2">Uncharacterized protein</fullName>
    </submittedName>
</protein>
<evidence type="ECO:0000256" key="1">
    <source>
        <dbReference type="SAM" id="Phobius"/>
    </source>
</evidence>
<dbReference type="Gene3D" id="2.130.10.30">
    <property type="entry name" value="Regulator of chromosome condensation 1/beta-lactamase-inhibitor protein II"/>
    <property type="match status" value="1"/>
</dbReference>
<gene>
    <name evidence="2" type="ORF">AXK60_03685</name>
</gene>
<keyword evidence="1" id="KW-0812">Transmembrane</keyword>
<dbReference type="InterPro" id="IPR009091">
    <property type="entry name" value="RCC1/BLIP-II"/>
</dbReference>